<dbReference type="HAMAP" id="MF_00129">
    <property type="entry name" value="MnmG_GidA"/>
    <property type="match status" value="1"/>
</dbReference>
<evidence type="ECO:0000256" key="1">
    <source>
        <dbReference type="ARBA" id="ARBA00001974"/>
    </source>
</evidence>
<evidence type="ECO:0000256" key="2">
    <source>
        <dbReference type="ARBA" id="ARBA00007653"/>
    </source>
</evidence>
<comment type="similarity">
    <text evidence="2">Belongs to the MnmG family.</text>
</comment>
<dbReference type="OMA" id="CNPAMGG"/>
<dbReference type="InterPro" id="IPR036188">
    <property type="entry name" value="FAD/NAD-bd_sf"/>
</dbReference>
<dbReference type="InParanoid" id="A0A7R8UCG6"/>
<evidence type="ECO:0000256" key="4">
    <source>
        <dbReference type="ARBA" id="ARBA00022827"/>
    </source>
</evidence>
<evidence type="ECO:0000313" key="6">
    <source>
        <dbReference type="EMBL" id="CAD7078221.1"/>
    </source>
</evidence>
<feature type="domain" description="tRNA uridine 5-carboxymethylaminomethyl modification enzyme C-terminal subdomain" evidence="5">
    <location>
        <begin position="572"/>
        <end position="644"/>
    </location>
</feature>
<dbReference type="EMBL" id="LR899009">
    <property type="protein sequence ID" value="CAD7078221.1"/>
    <property type="molecule type" value="Genomic_DNA"/>
</dbReference>
<dbReference type="SUPFAM" id="SSF51905">
    <property type="entry name" value="FAD/NAD(P)-binding domain"/>
    <property type="match status" value="1"/>
</dbReference>
<evidence type="ECO:0000256" key="3">
    <source>
        <dbReference type="ARBA" id="ARBA00022630"/>
    </source>
</evidence>
<dbReference type="Pfam" id="PF01134">
    <property type="entry name" value="GIDA"/>
    <property type="match status" value="1"/>
</dbReference>
<dbReference type="Proteomes" id="UP000594454">
    <property type="component" value="Chromosome 1"/>
</dbReference>
<accession>A0A7R8UCG6</accession>
<organism evidence="6 7">
    <name type="scientific">Hermetia illucens</name>
    <name type="common">Black soldier fly</name>
    <dbReference type="NCBI Taxonomy" id="343691"/>
    <lineage>
        <taxon>Eukaryota</taxon>
        <taxon>Metazoa</taxon>
        <taxon>Ecdysozoa</taxon>
        <taxon>Arthropoda</taxon>
        <taxon>Hexapoda</taxon>
        <taxon>Insecta</taxon>
        <taxon>Pterygota</taxon>
        <taxon>Neoptera</taxon>
        <taxon>Endopterygota</taxon>
        <taxon>Diptera</taxon>
        <taxon>Brachycera</taxon>
        <taxon>Stratiomyomorpha</taxon>
        <taxon>Stratiomyidae</taxon>
        <taxon>Hermetiinae</taxon>
        <taxon>Hermetia</taxon>
    </lineage>
</organism>
<dbReference type="GO" id="GO:0070899">
    <property type="term" value="P:mitochondrial tRNA wobble uridine modification"/>
    <property type="evidence" value="ECO:0007669"/>
    <property type="project" value="UniProtKB-ARBA"/>
</dbReference>
<dbReference type="GO" id="GO:0030488">
    <property type="term" value="P:tRNA methylation"/>
    <property type="evidence" value="ECO:0007669"/>
    <property type="project" value="TreeGrafter"/>
</dbReference>
<name>A0A7R8UCG6_HERIL</name>
<dbReference type="GO" id="GO:0050660">
    <property type="term" value="F:flavin adenine dinucleotide binding"/>
    <property type="evidence" value="ECO:0007669"/>
    <property type="project" value="InterPro"/>
</dbReference>
<dbReference type="InterPro" id="IPR020595">
    <property type="entry name" value="MnmG-rel_CS"/>
</dbReference>
<dbReference type="InterPro" id="IPR040131">
    <property type="entry name" value="MnmG_N"/>
</dbReference>
<protein>
    <recommendedName>
        <fullName evidence="5">tRNA uridine 5-carboxymethylaminomethyl modification enzyme C-terminal subdomain domain-containing protein</fullName>
    </recommendedName>
</protein>
<dbReference type="FunCoup" id="A0A7R8UCG6">
    <property type="interactions" value="1540"/>
</dbReference>
<dbReference type="Pfam" id="PF21680">
    <property type="entry name" value="GIDA_C_1st"/>
    <property type="match status" value="1"/>
</dbReference>
<dbReference type="FunFam" id="3.50.50.60:FF:000082">
    <property type="entry name" value="protein MTO1 homolog, mitochondrial isoform X1"/>
    <property type="match status" value="1"/>
</dbReference>
<keyword evidence="3" id="KW-0285">Flavoprotein</keyword>
<reference evidence="6 7" key="1">
    <citation type="submission" date="2020-11" db="EMBL/GenBank/DDBJ databases">
        <authorList>
            <person name="Wallbank WR R."/>
            <person name="Pardo Diaz C."/>
            <person name="Kozak K."/>
            <person name="Martin S."/>
            <person name="Jiggins C."/>
            <person name="Moest M."/>
            <person name="Warren A I."/>
            <person name="Generalovic N T."/>
            <person name="Byers J.R.P. K."/>
            <person name="Montejo-Kovacevich G."/>
            <person name="Yen C E."/>
        </authorList>
    </citation>
    <scope>NUCLEOTIDE SEQUENCE [LARGE SCALE GENOMIC DNA]</scope>
</reference>
<dbReference type="InterPro" id="IPR026904">
    <property type="entry name" value="MnmG_C"/>
</dbReference>
<evidence type="ECO:0000259" key="5">
    <source>
        <dbReference type="SMART" id="SM01228"/>
    </source>
</evidence>
<dbReference type="PROSITE" id="PS01280">
    <property type="entry name" value="GIDA_1"/>
    <property type="match status" value="1"/>
</dbReference>
<comment type="cofactor">
    <cofactor evidence="1">
        <name>FAD</name>
        <dbReference type="ChEBI" id="CHEBI:57692"/>
    </cofactor>
</comment>
<dbReference type="PANTHER" id="PTHR11806">
    <property type="entry name" value="GLUCOSE INHIBITED DIVISION PROTEIN A"/>
    <property type="match status" value="1"/>
</dbReference>
<dbReference type="InterPro" id="IPR049312">
    <property type="entry name" value="GIDA_C_N"/>
</dbReference>
<gene>
    <name evidence="6" type="ORF">HERILL_LOCUS1501</name>
</gene>
<dbReference type="PRINTS" id="PR00411">
    <property type="entry name" value="PNDRDTASEI"/>
</dbReference>
<dbReference type="OrthoDB" id="3329at2759"/>
<dbReference type="FunFam" id="1.10.150.570:FF:000001">
    <property type="entry name" value="tRNA uridine 5-carboxymethylaminomethyl modification enzyme MnmG"/>
    <property type="match status" value="1"/>
</dbReference>
<dbReference type="Gene3D" id="3.50.50.60">
    <property type="entry name" value="FAD/NAD(P)-binding domain"/>
    <property type="match status" value="2"/>
</dbReference>
<dbReference type="PANTHER" id="PTHR11806:SF0">
    <property type="entry name" value="PROTEIN MTO1 HOMOLOG, MITOCHONDRIAL"/>
    <property type="match status" value="1"/>
</dbReference>
<dbReference type="Pfam" id="PF13932">
    <property type="entry name" value="SAM_GIDA_C"/>
    <property type="match status" value="1"/>
</dbReference>
<dbReference type="SMART" id="SM01228">
    <property type="entry name" value="GIDA_assoc_3"/>
    <property type="match status" value="1"/>
</dbReference>
<dbReference type="GO" id="GO:0005739">
    <property type="term" value="C:mitochondrion"/>
    <property type="evidence" value="ECO:0007669"/>
    <property type="project" value="GOC"/>
</dbReference>
<dbReference type="InterPro" id="IPR004416">
    <property type="entry name" value="MnmG"/>
</dbReference>
<dbReference type="AlphaFoldDB" id="A0A7R8UCG6"/>
<keyword evidence="4" id="KW-0274">FAD</keyword>
<sequence length="663" mass="73742">MYRFGGYLLDRRKLSTDIRKVYDVVVIGGGHAGTEACAAAARMGARTLLVTHKKETIGEMSCNPSFGGIGKGHLVREVDALDGVCGRCCDVSGVQYKVLNRRRGPAVWGPRAQIDRSLYKEAVQKELFKIPNLEVMCQPVEDLIINQNDIYANSNSNVRCDGVILQDGSRIESKCVVITTGTFLRGQINIGLDIRPAGRIGDEPAIGLAKSLEALEFRMSRLRTGTPPRIKSSSINFKVLEAHYGDNPPVPFSFMNDSVLLKPSEQLPCHLTYTGEAVNKIVHETLHCNRHVTEEVTGPRYCPSIESKILRFGNKPHQIWLEPEGFNSDITYPNGISCTMPEEHQIRLVRTIHGLENAEIVRPGYGVSYDFIDPRELYQTLETKKIANLFLAGQINGTTGYEEAAGQGILAGANAAAKCLNREPLTASRTEGYIGVLIDDLTTLGTSEPYRMFTSRAEFRLILRPDNADLRLTEKGYKIGLVSNERFNKMTSVRSKLQEGISLLKSISKPSNEWRVLLKRPVSKSSVMKSAFDMIAIPSDGISCDDLANILPEPLGWLRDHPHVADRIKIEALYEHAIGEQAKEVEEVRKDEQLKIPVNIDYFEKSLSLSNEEREKLTMIQPQTIAAASRIQGVTPSTIVRLLRFVKQTHSLNSDVNHVNHVV</sequence>
<proteinExistence type="inferred from homology"/>
<dbReference type="InterPro" id="IPR002218">
    <property type="entry name" value="MnmG-rel"/>
</dbReference>
<dbReference type="PROSITE" id="PS01281">
    <property type="entry name" value="GIDA_2"/>
    <property type="match status" value="1"/>
</dbReference>
<keyword evidence="7" id="KW-1185">Reference proteome</keyword>
<dbReference type="InterPro" id="IPR047001">
    <property type="entry name" value="MnmG_C_subdom"/>
</dbReference>
<dbReference type="Gene3D" id="1.10.150.570">
    <property type="entry name" value="GidA associated domain, C-terminal subdomain"/>
    <property type="match status" value="1"/>
</dbReference>
<dbReference type="GO" id="GO:0005829">
    <property type="term" value="C:cytosol"/>
    <property type="evidence" value="ECO:0007669"/>
    <property type="project" value="TreeGrafter"/>
</dbReference>
<evidence type="ECO:0000313" key="7">
    <source>
        <dbReference type="Proteomes" id="UP000594454"/>
    </source>
</evidence>
<dbReference type="FunFam" id="3.50.50.60:FF:000002">
    <property type="entry name" value="tRNA uridine 5-carboxymethylaminomethyl modification enzyme MnmG"/>
    <property type="match status" value="1"/>
</dbReference>
<dbReference type="NCBIfam" id="TIGR00136">
    <property type="entry name" value="mnmG_gidA"/>
    <property type="match status" value="1"/>
</dbReference>
<dbReference type="InterPro" id="IPR044920">
    <property type="entry name" value="MnmG_C_subdom_sf"/>
</dbReference>